<dbReference type="Proteomes" id="UP000199666">
    <property type="component" value="Unassembled WGS sequence"/>
</dbReference>
<evidence type="ECO:0000313" key="7">
    <source>
        <dbReference type="Proteomes" id="UP000199666"/>
    </source>
</evidence>
<gene>
    <name evidence="6" type="ORF">SAMN04489864_103232</name>
</gene>
<dbReference type="CDD" id="cd02966">
    <property type="entry name" value="TlpA_like_family"/>
    <property type="match status" value="1"/>
</dbReference>
<evidence type="ECO:0000256" key="1">
    <source>
        <dbReference type="ARBA" id="ARBA00004196"/>
    </source>
</evidence>
<dbReference type="AlphaFoldDB" id="A0A1I2VUK2"/>
<keyword evidence="4" id="KW-0676">Redox-active center</keyword>
<name>A0A1I2VUK2_9SPHI</name>
<dbReference type="InterPro" id="IPR013740">
    <property type="entry name" value="Redoxin"/>
</dbReference>
<dbReference type="Gene3D" id="3.40.30.10">
    <property type="entry name" value="Glutaredoxin"/>
    <property type="match status" value="1"/>
</dbReference>
<feature type="domain" description="Thioredoxin" evidence="5">
    <location>
        <begin position="241"/>
        <end position="388"/>
    </location>
</feature>
<dbReference type="GO" id="GO:0016853">
    <property type="term" value="F:isomerase activity"/>
    <property type="evidence" value="ECO:0007669"/>
    <property type="project" value="UniProtKB-KW"/>
</dbReference>
<dbReference type="PROSITE" id="PS00194">
    <property type="entry name" value="THIOREDOXIN_1"/>
    <property type="match status" value="1"/>
</dbReference>
<organism evidence="6 7">
    <name type="scientific">Pedobacter insulae</name>
    <dbReference type="NCBI Taxonomy" id="414048"/>
    <lineage>
        <taxon>Bacteria</taxon>
        <taxon>Pseudomonadati</taxon>
        <taxon>Bacteroidota</taxon>
        <taxon>Sphingobacteriia</taxon>
        <taxon>Sphingobacteriales</taxon>
        <taxon>Sphingobacteriaceae</taxon>
        <taxon>Pedobacter</taxon>
    </lineage>
</organism>
<dbReference type="Pfam" id="PF08534">
    <property type="entry name" value="Redoxin"/>
    <property type="match status" value="1"/>
</dbReference>
<evidence type="ECO:0000313" key="6">
    <source>
        <dbReference type="EMBL" id="SFG92109.1"/>
    </source>
</evidence>
<proteinExistence type="predicted"/>
<dbReference type="PROSITE" id="PS51352">
    <property type="entry name" value="THIOREDOXIN_2"/>
    <property type="match status" value="1"/>
</dbReference>
<dbReference type="InterPro" id="IPR036249">
    <property type="entry name" value="Thioredoxin-like_sf"/>
</dbReference>
<keyword evidence="6" id="KW-0413">Isomerase</keyword>
<dbReference type="GO" id="GO:0017004">
    <property type="term" value="P:cytochrome complex assembly"/>
    <property type="evidence" value="ECO:0007669"/>
    <property type="project" value="UniProtKB-KW"/>
</dbReference>
<keyword evidence="7" id="KW-1185">Reference proteome</keyword>
<protein>
    <submittedName>
        <fullName evidence="6">Thiol-disulfide isomerase or thioredoxin</fullName>
    </submittedName>
</protein>
<evidence type="ECO:0000256" key="4">
    <source>
        <dbReference type="ARBA" id="ARBA00023284"/>
    </source>
</evidence>
<keyword evidence="2" id="KW-0201">Cytochrome c-type biogenesis</keyword>
<dbReference type="GO" id="GO:0030313">
    <property type="term" value="C:cell envelope"/>
    <property type="evidence" value="ECO:0007669"/>
    <property type="project" value="UniProtKB-SubCell"/>
</dbReference>
<sequence>MLSSIVMVCLLPKIYAQTDSITISGKLNGLANKGVYIAFADDEGKTKSYKTMAMNDVFSFKVPKLKSPATARFDVSFNRSLSATVNGSSIGNPAPPLDLFVYNRDIRIVGEASLVQLAMVTGDDENNSFNVYKQQIKADEQRVHEITIAIFNSKYHDKPLSGDANALQEEATAARFRTYQKQKDFVTDHPGAFASVFLMSRLQNLYNANDYTKVWNSMSDKYKNHPAAKGINAYIAKISNTLAGATAAAFERKDKDGKVVNLNTFKGKTILLDFWGSWCAPCRASHPHLKTLYDKYKGKGFEIIAIAQERGKTIEESQASWLKAIADDGINWVHILNQDGIEKQDIVKSYQVTAFPTKILVDQNGKVILRVTASATDDIDKELQKIYGF</sequence>
<accession>A0A1I2VUK2</accession>
<dbReference type="InterPro" id="IPR017937">
    <property type="entry name" value="Thioredoxin_CS"/>
</dbReference>
<dbReference type="SUPFAM" id="SSF52833">
    <property type="entry name" value="Thioredoxin-like"/>
    <property type="match status" value="1"/>
</dbReference>
<evidence type="ECO:0000256" key="3">
    <source>
        <dbReference type="ARBA" id="ARBA00023157"/>
    </source>
</evidence>
<comment type="subcellular location">
    <subcellularLocation>
        <location evidence="1">Cell envelope</location>
    </subcellularLocation>
</comment>
<reference evidence="6 7" key="1">
    <citation type="submission" date="2016-10" db="EMBL/GenBank/DDBJ databases">
        <authorList>
            <person name="de Groot N.N."/>
        </authorList>
    </citation>
    <scope>NUCLEOTIDE SEQUENCE [LARGE SCALE GENOMIC DNA]</scope>
    <source>
        <strain evidence="6 7">DSM 18684</strain>
    </source>
</reference>
<keyword evidence="3" id="KW-1015">Disulfide bond</keyword>
<dbReference type="PANTHER" id="PTHR42852">
    <property type="entry name" value="THIOL:DISULFIDE INTERCHANGE PROTEIN DSBE"/>
    <property type="match status" value="1"/>
</dbReference>
<dbReference type="STRING" id="414048.SAMN04489864_103232"/>
<evidence type="ECO:0000259" key="5">
    <source>
        <dbReference type="PROSITE" id="PS51352"/>
    </source>
</evidence>
<dbReference type="InterPro" id="IPR050553">
    <property type="entry name" value="Thioredoxin_ResA/DsbE_sf"/>
</dbReference>
<dbReference type="InterPro" id="IPR013766">
    <property type="entry name" value="Thioredoxin_domain"/>
</dbReference>
<dbReference type="PANTHER" id="PTHR42852:SF6">
    <property type="entry name" value="THIOL:DISULFIDE INTERCHANGE PROTEIN DSBE"/>
    <property type="match status" value="1"/>
</dbReference>
<evidence type="ECO:0000256" key="2">
    <source>
        <dbReference type="ARBA" id="ARBA00022748"/>
    </source>
</evidence>
<dbReference type="GO" id="GO:0016491">
    <property type="term" value="F:oxidoreductase activity"/>
    <property type="evidence" value="ECO:0007669"/>
    <property type="project" value="InterPro"/>
</dbReference>
<dbReference type="EMBL" id="FOPP01000003">
    <property type="protein sequence ID" value="SFG92109.1"/>
    <property type="molecule type" value="Genomic_DNA"/>
</dbReference>